<proteinExistence type="predicted"/>
<accession>A0A3Q9RRJ6</accession>
<organism evidence="1 2">
    <name type="scientific">Peribacillus asahii</name>
    <dbReference type="NCBI Taxonomy" id="228899"/>
    <lineage>
        <taxon>Bacteria</taxon>
        <taxon>Bacillati</taxon>
        <taxon>Bacillota</taxon>
        <taxon>Bacilli</taxon>
        <taxon>Bacillales</taxon>
        <taxon>Bacillaceae</taxon>
        <taxon>Peribacillus</taxon>
    </lineage>
</organism>
<name>A0A3Q9RRJ6_9BACI</name>
<dbReference type="KEGG" id="pasa:BAOM_5108"/>
<dbReference type="Proteomes" id="UP000283095">
    <property type="component" value="Chromosome"/>
</dbReference>
<reference evidence="1 2" key="1">
    <citation type="submission" date="2018-01" db="EMBL/GenBank/DDBJ databases">
        <title>Bacillus asahii Genome sequencing and assembly.</title>
        <authorList>
            <person name="Jiang H."/>
            <person name="Feng Y."/>
            <person name="Zhao F."/>
            <person name="Lin X."/>
        </authorList>
    </citation>
    <scope>NUCLEOTIDE SEQUENCE [LARGE SCALE GENOMIC DNA]</scope>
    <source>
        <strain evidence="1 2">OM18</strain>
    </source>
</reference>
<sequence length="47" mass="5375">MLPNQIINLNTIKLCGSLFRMFYRLSPLINKIMESSYGLKKGNISDV</sequence>
<gene>
    <name evidence="1" type="ORF">BAOM_5108</name>
</gene>
<dbReference type="AlphaFoldDB" id="A0A3Q9RRJ6"/>
<dbReference type="EMBL" id="CP026095">
    <property type="protein sequence ID" value="AZV45633.1"/>
    <property type="molecule type" value="Genomic_DNA"/>
</dbReference>
<evidence type="ECO:0000313" key="1">
    <source>
        <dbReference type="EMBL" id="AZV45633.1"/>
    </source>
</evidence>
<protein>
    <submittedName>
        <fullName evidence="1">Uncharacterized protein</fullName>
    </submittedName>
</protein>
<evidence type="ECO:0000313" key="2">
    <source>
        <dbReference type="Proteomes" id="UP000283095"/>
    </source>
</evidence>